<dbReference type="InterPro" id="IPR049052">
    <property type="entry name" value="nSTAND1"/>
</dbReference>
<dbReference type="InterPro" id="IPR043504">
    <property type="entry name" value="Peptidase_S1_PA_chymotrypsin"/>
</dbReference>
<evidence type="ECO:0000259" key="3">
    <source>
        <dbReference type="Pfam" id="PF20703"/>
    </source>
</evidence>
<evidence type="ECO:0000256" key="2">
    <source>
        <dbReference type="SAM" id="Coils"/>
    </source>
</evidence>
<protein>
    <recommendedName>
        <fullName evidence="3">Novel STAND NTPase 1 domain-containing protein</fullName>
    </recommendedName>
</protein>
<dbReference type="Gene3D" id="3.40.50.300">
    <property type="entry name" value="P-loop containing nucleotide triphosphate hydrolases"/>
    <property type="match status" value="1"/>
</dbReference>
<dbReference type="PANTHER" id="PTHR43019">
    <property type="entry name" value="SERINE ENDOPROTEASE DEGS"/>
    <property type="match status" value="1"/>
</dbReference>
<feature type="domain" description="Novel STAND NTPase 1" evidence="3">
    <location>
        <begin position="197"/>
        <end position="592"/>
    </location>
</feature>
<dbReference type="AlphaFoldDB" id="A0A6S6TFA2"/>
<sequence length="980" mass="113442">MNDSILLIQSQDTKKNNMGTGFVIYNDENGSFILTCNHVLEAVGEPKIDDYEVEEIAKNKFYDLALLYVKGLVKKKPFVLKETSLSLSQDKEVSLIGYRSFSKNEYRKNTRKAKIFDKGIHKEENIHFDVWEIMAQKDNHILRGYSGSPLILNGQVIGVMTNKEQADRGFATSIKYLSTIWKDMPNGLILQENKVNPFVGLSPFTQKTKAFFFGRDKEIKEISHKLEKSSFLAVIGDSGSGKSSIIKAGVIPYYKDKNSYVLELRPANNPYIELSHPLKKRVNSDDNEELLFDLHVFCQHEKATLLIYIDQFEELFTLTSKDKRDAFIETLLYIYNNNVDSKLKIDIVFTMRSDYFPQLQQYTQFYKLIMNENEINQVRIESMNKKQLKETIVKPLLKVELVHEEEANSFADLVILNMGNQANEVTLLQNALTIIWHGTKQGKTLVEAYKTVGGVGGALPTLANATIEAIASKNNKDIQAIFLRLLKYAKKGNHTRRIAEKGEFSVKQWELVQLLSSALNSQGKPAIRDDEKLGRLLKLSGKDDASEQSVELIHETLITSWITYSDWVQEFGFYKMTHDIVIEKTKEYEREEASLLMGSDLDRGVQLLDSEYRKFLSEDESLYVFESKKFREEEHQDKEQMIDDLRIKEYENQQVIKNLKIEEQKKQKVIQDLKVEEEKSQKLIKGLFAFTVLVIGLMGFSWYLKLEAEKSKDKVIKVLGDATNGAIVVLQKNDVSNVRLSMRPIVKEFKDSKDIRIQRIVSQAWFVNARALEKVKSYSTAIKEYHELTKHFKNNKDSKVLRYVAQSLFNQGFILEKLKQYQLASKNYINLIQNFKDSEDIKIIEFVAMAWSRQIVLDDKEIRFTNFLNFTTHFLENENTVVHKQLAKAYGNMGWLKLLEKDYKKSIELSLKGIRIEPNEVWIHLHLLYAYLLNNQLNKAKEIYVVLSNQVEIIKDDLKKLRDANVTSLHFSDIEKLFNK</sequence>
<keyword evidence="1" id="KW-0802">TPR repeat</keyword>
<accession>A0A6S6TFA2</accession>
<name>A0A6S6TFA2_9BACT</name>
<evidence type="ECO:0000313" key="4">
    <source>
        <dbReference type="EMBL" id="CAA6819552.1"/>
    </source>
</evidence>
<dbReference type="InterPro" id="IPR011990">
    <property type="entry name" value="TPR-like_helical_dom_sf"/>
</dbReference>
<dbReference type="InterPro" id="IPR009003">
    <property type="entry name" value="Peptidase_S1_PA"/>
</dbReference>
<dbReference type="EMBL" id="CACVAU010000056">
    <property type="protein sequence ID" value="CAA6819552.1"/>
    <property type="molecule type" value="Genomic_DNA"/>
</dbReference>
<dbReference type="PROSITE" id="PS50005">
    <property type="entry name" value="TPR"/>
    <property type="match status" value="1"/>
</dbReference>
<keyword evidence="2" id="KW-0175">Coiled coil</keyword>
<proteinExistence type="predicted"/>
<dbReference type="InterPro" id="IPR027417">
    <property type="entry name" value="P-loop_NTPase"/>
</dbReference>
<reference evidence="4" key="1">
    <citation type="submission" date="2020-01" db="EMBL/GenBank/DDBJ databases">
        <authorList>
            <person name="Meier V. D."/>
            <person name="Meier V D."/>
        </authorList>
    </citation>
    <scope>NUCLEOTIDE SEQUENCE</scope>
    <source>
        <strain evidence="4">HLG_WM_MAG_05</strain>
    </source>
</reference>
<dbReference type="SUPFAM" id="SSF52540">
    <property type="entry name" value="P-loop containing nucleoside triphosphate hydrolases"/>
    <property type="match status" value="1"/>
</dbReference>
<dbReference type="Pfam" id="PF13365">
    <property type="entry name" value="Trypsin_2"/>
    <property type="match status" value="1"/>
</dbReference>
<dbReference type="PANTHER" id="PTHR43019:SF23">
    <property type="entry name" value="PROTEASE DO-LIKE 5, CHLOROPLASTIC"/>
    <property type="match status" value="1"/>
</dbReference>
<dbReference type="SUPFAM" id="SSF48452">
    <property type="entry name" value="TPR-like"/>
    <property type="match status" value="1"/>
</dbReference>
<dbReference type="Pfam" id="PF20703">
    <property type="entry name" value="nSTAND1"/>
    <property type="match status" value="1"/>
</dbReference>
<evidence type="ECO:0000256" key="1">
    <source>
        <dbReference type="PROSITE-ProRule" id="PRU00339"/>
    </source>
</evidence>
<dbReference type="Gene3D" id="2.40.10.10">
    <property type="entry name" value="Trypsin-like serine proteases"/>
    <property type="match status" value="2"/>
</dbReference>
<dbReference type="CDD" id="cd00267">
    <property type="entry name" value="ABC_ATPase"/>
    <property type="match status" value="1"/>
</dbReference>
<gene>
    <name evidence="4" type="ORF">HELGO_WM17659</name>
</gene>
<feature type="repeat" description="TPR" evidence="1">
    <location>
        <begin position="887"/>
        <end position="920"/>
    </location>
</feature>
<organism evidence="4">
    <name type="scientific">uncultured Sulfurovum sp</name>
    <dbReference type="NCBI Taxonomy" id="269237"/>
    <lineage>
        <taxon>Bacteria</taxon>
        <taxon>Pseudomonadati</taxon>
        <taxon>Campylobacterota</taxon>
        <taxon>Epsilonproteobacteria</taxon>
        <taxon>Campylobacterales</taxon>
        <taxon>Sulfurovaceae</taxon>
        <taxon>Sulfurovum</taxon>
        <taxon>environmental samples</taxon>
    </lineage>
</organism>
<feature type="coiled-coil region" evidence="2">
    <location>
        <begin position="647"/>
        <end position="679"/>
    </location>
</feature>
<dbReference type="SMART" id="SM00028">
    <property type="entry name" value="TPR"/>
    <property type="match status" value="3"/>
</dbReference>
<dbReference type="SUPFAM" id="SSF50494">
    <property type="entry name" value="Trypsin-like serine proteases"/>
    <property type="match status" value="1"/>
</dbReference>
<dbReference type="InterPro" id="IPR019734">
    <property type="entry name" value="TPR_rpt"/>
</dbReference>
<dbReference type="Gene3D" id="1.25.40.10">
    <property type="entry name" value="Tetratricopeptide repeat domain"/>
    <property type="match status" value="2"/>
</dbReference>